<proteinExistence type="predicted"/>
<organism evidence="3">
    <name type="scientific">Arundo donax</name>
    <name type="common">Giant reed</name>
    <name type="synonym">Donax arundinaceus</name>
    <dbReference type="NCBI Taxonomy" id="35708"/>
    <lineage>
        <taxon>Eukaryota</taxon>
        <taxon>Viridiplantae</taxon>
        <taxon>Streptophyta</taxon>
        <taxon>Embryophyta</taxon>
        <taxon>Tracheophyta</taxon>
        <taxon>Spermatophyta</taxon>
        <taxon>Magnoliopsida</taxon>
        <taxon>Liliopsida</taxon>
        <taxon>Poales</taxon>
        <taxon>Poaceae</taxon>
        <taxon>PACMAD clade</taxon>
        <taxon>Arundinoideae</taxon>
        <taxon>Arundineae</taxon>
        <taxon>Arundo</taxon>
    </lineage>
</organism>
<dbReference type="InterPro" id="IPR055411">
    <property type="entry name" value="LRR_FXL15/At3g58940/PEG3-like"/>
</dbReference>
<dbReference type="EMBL" id="GBRH01256067">
    <property type="protein sequence ID" value="JAD41828.1"/>
    <property type="molecule type" value="Transcribed_RNA"/>
</dbReference>
<name>A0A0A8ZVT4_ARUDO</name>
<dbReference type="Pfam" id="PF08387">
    <property type="entry name" value="FBD"/>
    <property type="match status" value="1"/>
</dbReference>
<dbReference type="InterPro" id="IPR006566">
    <property type="entry name" value="FBD"/>
</dbReference>
<reference evidence="3" key="2">
    <citation type="journal article" date="2015" name="Data Brief">
        <title>Shoot transcriptome of the giant reed, Arundo donax.</title>
        <authorList>
            <person name="Barrero R.A."/>
            <person name="Guerrero F.D."/>
            <person name="Moolhuijzen P."/>
            <person name="Goolsby J.A."/>
            <person name="Tidwell J."/>
            <person name="Bellgard S.E."/>
            <person name="Bellgard M.I."/>
        </authorList>
    </citation>
    <scope>NUCLEOTIDE SEQUENCE</scope>
    <source>
        <tissue evidence="3">Shoot tissue taken approximately 20 cm above the soil surface</tissue>
    </source>
</reference>
<dbReference type="PANTHER" id="PTHR32141:SF123">
    <property type="entry name" value="F-BOX DOMAIN-CONTAINING PROTEIN"/>
    <property type="match status" value="1"/>
</dbReference>
<protein>
    <submittedName>
        <fullName evidence="3">Uncharacterized protein</fullName>
    </submittedName>
</protein>
<reference evidence="3" key="1">
    <citation type="submission" date="2014-09" db="EMBL/GenBank/DDBJ databases">
        <authorList>
            <person name="Magalhaes I.L.F."/>
            <person name="Oliveira U."/>
            <person name="Santos F.R."/>
            <person name="Vidigal T.H.D.A."/>
            <person name="Brescovit A.D."/>
            <person name="Santos A.J."/>
        </authorList>
    </citation>
    <scope>NUCLEOTIDE SEQUENCE</scope>
    <source>
        <tissue evidence="3">Shoot tissue taken approximately 20 cm above the soil surface</tissue>
    </source>
</reference>
<feature type="domain" description="FBD" evidence="1">
    <location>
        <begin position="163"/>
        <end position="199"/>
    </location>
</feature>
<evidence type="ECO:0000259" key="1">
    <source>
        <dbReference type="Pfam" id="PF08387"/>
    </source>
</evidence>
<evidence type="ECO:0000313" key="3">
    <source>
        <dbReference type="EMBL" id="JAD41828.1"/>
    </source>
</evidence>
<sequence>MIYCCPALECLLLNRNSGSCCVRINSISLRSICVGAEYYSKLQLQELVIEDAPCLERLLYLQGHMDIHVSIFTAPKLQTLGCLTDGDNCARLLFGTTAIQGLHVASLATVVHNVKILAVNPSYINLDTVIDLMKCFPCLEKLYIQFCISGELNVWHHKHMLLIKCLDIRLKTIVLHHYRGIESQVKFASFFLLNAKELELLRLIVGNSDYNEAFFAEQHGMLQMEKRASRDARLHFTTNRCHHDLHVNHVRDLSITDPFECRC</sequence>
<dbReference type="Pfam" id="PF24758">
    <property type="entry name" value="LRR_At5g56370"/>
    <property type="match status" value="1"/>
</dbReference>
<dbReference type="AlphaFoldDB" id="A0A0A8ZVT4"/>
<dbReference type="EMBL" id="GBRH01244629">
    <property type="protein sequence ID" value="JAD53266.1"/>
    <property type="molecule type" value="Transcribed_RNA"/>
</dbReference>
<evidence type="ECO:0000259" key="2">
    <source>
        <dbReference type="Pfam" id="PF24758"/>
    </source>
</evidence>
<dbReference type="PANTHER" id="PTHR32141">
    <property type="match status" value="1"/>
</dbReference>
<accession>A0A0A8ZVT4</accession>
<feature type="domain" description="F-box/LRR-repeat protein 15/At3g58940/PEG3-like LRR" evidence="2">
    <location>
        <begin position="1"/>
        <end position="144"/>
    </location>
</feature>
<dbReference type="InterPro" id="IPR055302">
    <property type="entry name" value="F-box_dom-containing"/>
</dbReference>